<feature type="compositionally biased region" description="Basic and acidic residues" evidence="1">
    <location>
        <begin position="69"/>
        <end position="81"/>
    </location>
</feature>
<accession>A0A6N2N8B6</accession>
<feature type="chain" id="PRO_5026661740" evidence="2">
    <location>
        <begin position="25"/>
        <end position="150"/>
    </location>
</feature>
<dbReference type="PANTHER" id="PTHR34961:SF1">
    <property type="entry name" value="ROOT MERISTEM GROWTH FACTOR 10"/>
    <property type="match status" value="1"/>
</dbReference>
<name>A0A6N2N8B6_SALVM</name>
<evidence type="ECO:0000256" key="2">
    <source>
        <dbReference type="SAM" id="SignalP"/>
    </source>
</evidence>
<feature type="signal peptide" evidence="2">
    <location>
        <begin position="1"/>
        <end position="24"/>
    </location>
</feature>
<keyword evidence="2" id="KW-0732">Signal</keyword>
<protein>
    <submittedName>
        <fullName evidence="3">Uncharacterized protein</fullName>
    </submittedName>
</protein>
<sequence length="150" mass="16611">MSVITYSCYFLLSIFCISLHACNARPLADIDRKPEKKFQMISNQTSTDEKEIPVNIVSKANSSSSNDFGPEKEDSIAKTDQMDDNAQKLMNSKAKQKSSTTDEKVKDSGAAHKASLVSVSWPVPRKKRGETHPGFNLDYAPPKTHPPSHN</sequence>
<gene>
    <name evidence="3" type="ORF">SVIM_LOCUS413333</name>
</gene>
<dbReference type="AlphaFoldDB" id="A0A6N2N8B6"/>
<feature type="compositionally biased region" description="Basic and acidic residues" evidence="1">
    <location>
        <begin position="100"/>
        <end position="110"/>
    </location>
</feature>
<feature type="region of interest" description="Disordered" evidence="1">
    <location>
        <begin position="59"/>
        <end position="150"/>
    </location>
</feature>
<dbReference type="InterPro" id="IPR053313">
    <property type="entry name" value="RGF"/>
</dbReference>
<dbReference type="EMBL" id="CAADRP010001941">
    <property type="protein sequence ID" value="VFU57226.1"/>
    <property type="molecule type" value="Genomic_DNA"/>
</dbReference>
<proteinExistence type="predicted"/>
<evidence type="ECO:0000313" key="3">
    <source>
        <dbReference type="EMBL" id="VFU57226.1"/>
    </source>
</evidence>
<organism evidence="3">
    <name type="scientific">Salix viminalis</name>
    <name type="common">Common osier</name>
    <name type="synonym">Basket willow</name>
    <dbReference type="NCBI Taxonomy" id="40686"/>
    <lineage>
        <taxon>Eukaryota</taxon>
        <taxon>Viridiplantae</taxon>
        <taxon>Streptophyta</taxon>
        <taxon>Embryophyta</taxon>
        <taxon>Tracheophyta</taxon>
        <taxon>Spermatophyta</taxon>
        <taxon>Magnoliopsida</taxon>
        <taxon>eudicotyledons</taxon>
        <taxon>Gunneridae</taxon>
        <taxon>Pentapetalae</taxon>
        <taxon>rosids</taxon>
        <taxon>fabids</taxon>
        <taxon>Malpighiales</taxon>
        <taxon>Salicaceae</taxon>
        <taxon>Saliceae</taxon>
        <taxon>Salix</taxon>
    </lineage>
</organism>
<evidence type="ECO:0000256" key="1">
    <source>
        <dbReference type="SAM" id="MobiDB-lite"/>
    </source>
</evidence>
<dbReference type="PANTHER" id="PTHR34961">
    <property type="entry name" value="TRANSMEMBRANE PROTEIN"/>
    <property type="match status" value="1"/>
</dbReference>
<reference evidence="3" key="1">
    <citation type="submission" date="2019-03" db="EMBL/GenBank/DDBJ databases">
        <authorList>
            <person name="Mank J."/>
            <person name="Almeida P."/>
        </authorList>
    </citation>
    <scope>NUCLEOTIDE SEQUENCE</scope>
    <source>
        <strain evidence="3">78183</strain>
    </source>
</reference>